<evidence type="ECO:0000256" key="1">
    <source>
        <dbReference type="SAM" id="MobiDB-lite"/>
    </source>
</evidence>
<feature type="region of interest" description="Disordered" evidence="1">
    <location>
        <begin position="433"/>
        <end position="514"/>
    </location>
</feature>
<feature type="compositionally biased region" description="Basic residues" evidence="1">
    <location>
        <begin position="374"/>
        <end position="386"/>
    </location>
</feature>
<comment type="caution">
    <text evidence="2">The sequence shown here is derived from an EMBL/GenBank/DDBJ whole genome shotgun (WGS) entry which is preliminary data.</text>
</comment>
<evidence type="ECO:0000313" key="2">
    <source>
        <dbReference type="EMBL" id="PNY28802.1"/>
    </source>
</evidence>
<feature type="region of interest" description="Disordered" evidence="1">
    <location>
        <begin position="321"/>
        <end position="417"/>
    </location>
</feature>
<dbReference type="OrthoDB" id="2149705at2759"/>
<keyword evidence="3" id="KW-1185">Reference proteome</keyword>
<feature type="compositionally biased region" description="Polar residues" evidence="1">
    <location>
        <begin position="482"/>
        <end position="495"/>
    </location>
</feature>
<sequence>MAPETRSRGVPPPGRVYSSTPALRQIMFPPRRSKIRTSRRQTPAALRQQTLTQIDFVSSFDENDVVTLTDSEAEETEENTLPRNKGKGKEEAGGEQGDEQPVARKGKRPATGKPANGERSKKRRRTLGHETGEKTAKHDKRSRRKTLGDAPASSNHHTQTLTQFLCQPSVVADSDDDLDLGSDNNRDDGFLDWLGEPGSPSVRRGQTMNCASPSHSSRPKKQKSSAGYGQSREESVIPQTPAARRASTIRFDVPPSGHLHSPSTARIDCYGPPDRQDSPLRNRCSPTVPQPMKLTGVPRHPDATPTRCTPPLVVQDSFATESWASPSCSQARATPGGSMMNTPAKARRQRHESAELGGPAVGLASSGVMAKTPSPRRRRVSPKKTKSVLSEIPDSEEEDEDFEEDSARVDEADDGDGRFLAGAETQLVMSELASTEEQQLGRPDPPLVQTSSTPSWKWQQLSSTAPNPVSLTPTTHPVPPWSRSQPPLSHATTASKPIRKPLHPLSSQPHSQPFESQRVPLSILQSLPPHAARSDILLPIAAPALAPLLTGHAVHVHAPFKIPAQVVRFWLLDDDALLQYMACVELPGEEAASGGAGPWRYYVGQMYELNNPVRETDMREEGW</sequence>
<dbReference type="EMBL" id="NRSZ01000209">
    <property type="protein sequence ID" value="PNY28802.1"/>
    <property type="molecule type" value="Genomic_DNA"/>
</dbReference>
<name>A0A2K3QMP0_9HYPO</name>
<protein>
    <submittedName>
        <fullName evidence="2">Uncharacterized protein</fullName>
    </submittedName>
</protein>
<feature type="compositionally biased region" description="Acidic residues" evidence="1">
    <location>
        <begin position="393"/>
        <end position="404"/>
    </location>
</feature>
<feature type="region of interest" description="Disordered" evidence="1">
    <location>
        <begin position="61"/>
        <end position="245"/>
    </location>
</feature>
<feature type="compositionally biased region" description="Polar residues" evidence="1">
    <location>
        <begin position="204"/>
        <end position="216"/>
    </location>
</feature>
<feature type="compositionally biased region" description="Polar residues" evidence="1">
    <location>
        <begin position="448"/>
        <end position="475"/>
    </location>
</feature>
<reference evidence="2 3" key="1">
    <citation type="submission" date="2017-08" db="EMBL/GenBank/DDBJ databases">
        <title>Harnessing the power of phylogenomics to disentangle the directionality and signatures of interkingdom host jumping in the parasitic fungal genus Tolypocladium.</title>
        <authorList>
            <person name="Quandt C.A."/>
            <person name="Patterson W."/>
            <person name="Spatafora J.W."/>
        </authorList>
    </citation>
    <scope>NUCLEOTIDE SEQUENCE [LARGE SCALE GENOMIC DNA]</scope>
    <source>
        <strain evidence="2 3">CBS 113982</strain>
    </source>
</reference>
<feature type="compositionally biased region" description="Basic and acidic residues" evidence="1">
    <location>
        <begin position="127"/>
        <end position="136"/>
    </location>
</feature>
<organism evidence="2 3">
    <name type="scientific">Tolypocladium capitatum</name>
    <dbReference type="NCBI Taxonomy" id="45235"/>
    <lineage>
        <taxon>Eukaryota</taxon>
        <taxon>Fungi</taxon>
        <taxon>Dikarya</taxon>
        <taxon>Ascomycota</taxon>
        <taxon>Pezizomycotina</taxon>
        <taxon>Sordariomycetes</taxon>
        <taxon>Hypocreomycetidae</taxon>
        <taxon>Hypocreales</taxon>
        <taxon>Ophiocordycipitaceae</taxon>
        <taxon>Tolypocladium</taxon>
    </lineage>
</organism>
<accession>A0A2K3QMP0</accession>
<feature type="compositionally biased region" description="Polar residues" evidence="1">
    <location>
        <begin position="321"/>
        <end position="332"/>
    </location>
</feature>
<dbReference type="Proteomes" id="UP000236621">
    <property type="component" value="Unassembled WGS sequence"/>
</dbReference>
<feature type="compositionally biased region" description="Polar residues" evidence="1">
    <location>
        <begin position="152"/>
        <end position="166"/>
    </location>
</feature>
<feature type="region of interest" description="Disordered" evidence="1">
    <location>
        <begin position="276"/>
        <end position="306"/>
    </location>
</feature>
<feature type="non-terminal residue" evidence="2">
    <location>
        <position position="623"/>
    </location>
</feature>
<feature type="region of interest" description="Disordered" evidence="1">
    <location>
        <begin position="1"/>
        <end position="47"/>
    </location>
</feature>
<proteinExistence type="predicted"/>
<dbReference type="AlphaFoldDB" id="A0A2K3QMP0"/>
<gene>
    <name evidence="2" type="ORF">TCAP_01283</name>
</gene>
<feature type="compositionally biased region" description="Polar residues" evidence="1">
    <location>
        <begin position="505"/>
        <end position="514"/>
    </location>
</feature>
<evidence type="ECO:0000313" key="3">
    <source>
        <dbReference type="Proteomes" id="UP000236621"/>
    </source>
</evidence>